<dbReference type="InterPro" id="IPR011006">
    <property type="entry name" value="CheY-like_superfamily"/>
</dbReference>
<dbReference type="GO" id="GO:0005829">
    <property type="term" value="C:cytosol"/>
    <property type="evidence" value="ECO:0007669"/>
    <property type="project" value="TreeGrafter"/>
</dbReference>
<protein>
    <submittedName>
        <fullName evidence="3">Pilus assembly protein CpaE</fullName>
    </submittedName>
</protein>
<keyword evidence="1" id="KW-0597">Phosphoprotein</keyword>
<proteinExistence type="predicted"/>
<dbReference type="PROSITE" id="PS50110">
    <property type="entry name" value="RESPONSE_REGULATORY"/>
    <property type="match status" value="1"/>
</dbReference>
<comment type="caution">
    <text evidence="3">The sequence shown here is derived from an EMBL/GenBank/DDBJ whole genome shotgun (WGS) entry which is preliminary data.</text>
</comment>
<dbReference type="PANTHER" id="PTHR43384:SF13">
    <property type="entry name" value="SLR0110 PROTEIN"/>
    <property type="match status" value="1"/>
</dbReference>
<reference evidence="3 4" key="1">
    <citation type="submission" date="2019-10" db="EMBL/GenBank/DDBJ databases">
        <title>Glaciimonas soli sp. nov., a psychrophilic bacterium isolated from the forest soil of a high elevation mountain in Taiwan.</title>
        <authorList>
            <person name="Wang L.-T."/>
            <person name="Shieh W.Y."/>
        </authorList>
    </citation>
    <scope>NUCLEOTIDE SEQUENCE [LARGE SCALE GENOMIC DNA]</scope>
    <source>
        <strain evidence="3 4">GS1</strain>
    </source>
</reference>
<feature type="modified residue" description="4-aspartylphosphate" evidence="1">
    <location>
        <position position="83"/>
    </location>
</feature>
<gene>
    <name evidence="3" type="ORF">GEV47_12015</name>
</gene>
<evidence type="ECO:0000313" key="3">
    <source>
        <dbReference type="EMBL" id="MQR01402.1"/>
    </source>
</evidence>
<name>A0A843YVZ7_9BURK</name>
<sequence length="436" mass="47127">MMNARNKALNELTALSRFVFCSPNGIQAEWLSAALGKWGTLLQEKASVMELLPRIAELKPLLVLLDFSGVEHANDQAGVLSSDVHGASAHAIELARALTKAMPTLPLVAVGSMAFPEGAIAALRAGVSDFIDVSASEDEARDVVQRVLAKAEARGSAPVPVKRGQLVTLLGVRSGIGTSTLAAHLADMIQQRHTGHGGKRNTTDSRVALLDLGLPAGDGKLYLSANGNFDFAEAVRNLRRFDETLVHTALPRSTGGVTVISLPHNLSEMRTVSHHDALALLDRLRLYFDVLIADLGGFTNQDFIANLTGAADQVWLVTDQSVGALVSLAGALQELNERHPDDGKRQLIVNRYDERFGMAANQIAERFKLPLLATLPERTLKLNASANRGKLLHDVSPHDIYIRMIDGLIDGLLKHEKNTPPKQGMGRLLHKILLKK</sequence>
<dbReference type="GO" id="GO:0016887">
    <property type="term" value="F:ATP hydrolysis activity"/>
    <property type="evidence" value="ECO:0007669"/>
    <property type="project" value="TreeGrafter"/>
</dbReference>
<dbReference type="GO" id="GO:0009898">
    <property type="term" value="C:cytoplasmic side of plasma membrane"/>
    <property type="evidence" value="ECO:0007669"/>
    <property type="project" value="TreeGrafter"/>
</dbReference>
<dbReference type="Gene3D" id="3.40.50.300">
    <property type="entry name" value="P-loop containing nucleotide triphosphate hydrolases"/>
    <property type="match status" value="1"/>
</dbReference>
<dbReference type="InterPro" id="IPR001789">
    <property type="entry name" value="Sig_transdc_resp-reg_receiver"/>
</dbReference>
<dbReference type="RefSeq" id="WP_153235020.1">
    <property type="nucleotide sequence ID" value="NZ_WINI01000006.1"/>
</dbReference>
<dbReference type="InterPro" id="IPR027417">
    <property type="entry name" value="P-loop_NTPase"/>
</dbReference>
<evidence type="ECO:0000256" key="1">
    <source>
        <dbReference type="PROSITE-ProRule" id="PRU00169"/>
    </source>
</evidence>
<dbReference type="GO" id="GO:0005524">
    <property type="term" value="F:ATP binding"/>
    <property type="evidence" value="ECO:0007669"/>
    <property type="project" value="TreeGrafter"/>
</dbReference>
<dbReference type="Gene3D" id="3.40.50.2300">
    <property type="match status" value="1"/>
</dbReference>
<dbReference type="SUPFAM" id="SSF52172">
    <property type="entry name" value="CheY-like"/>
    <property type="match status" value="1"/>
</dbReference>
<dbReference type="GO" id="GO:0000160">
    <property type="term" value="P:phosphorelay signal transduction system"/>
    <property type="evidence" value="ECO:0007669"/>
    <property type="project" value="InterPro"/>
</dbReference>
<dbReference type="SUPFAM" id="SSF52540">
    <property type="entry name" value="P-loop containing nucleoside triphosphate hydrolases"/>
    <property type="match status" value="1"/>
</dbReference>
<feature type="domain" description="Response regulatory" evidence="2">
    <location>
        <begin position="17"/>
        <end position="148"/>
    </location>
</feature>
<dbReference type="PANTHER" id="PTHR43384">
    <property type="entry name" value="SEPTUM SITE-DETERMINING PROTEIN MIND HOMOLOG, CHLOROPLASTIC-RELATED"/>
    <property type="match status" value="1"/>
</dbReference>
<dbReference type="OrthoDB" id="8531995at2"/>
<evidence type="ECO:0000313" key="4">
    <source>
        <dbReference type="Proteomes" id="UP000451565"/>
    </source>
</evidence>
<accession>A0A843YVZ7</accession>
<keyword evidence="4" id="KW-1185">Reference proteome</keyword>
<dbReference type="GO" id="GO:0051782">
    <property type="term" value="P:negative regulation of cell division"/>
    <property type="evidence" value="ECO:0007669"/>
    <property type="project" value="TreeGrafter"/>
</dbReference>
<evidence type="ECO:0000259" key="2">
    <source>
        <dbReference type="PROSITE" id="PS50110"/>
    </source>
</evidence>
<organism evidence="3 4">
    <name type="scientific">Glaciimonas soli</name>
    <dbReference type="NCBI Taxonomy" id="2590999"/>
    <lineage>
        <taxon>Bacteria</taxon>
        <taxon>Pseudomonadati</taxon>
        <taxon>Pseudomonadota</taxon>
        <taxon>Betaproteobacteria</taxon>
        <taxon>Burkholderiales</taxon>
        <taxon>Oxalobacteraceae</taxon>
        <taxon>Glaciimonas</taxon>
    </lineage>
</organism>
<dbReference type="EMBL" id="WINI01000006">
    <property type="protein sequence ID" value="MQR01402.1"/>
    <property type="molecule type" value="Genomic_DNA"/>
</dbReference>
<dbReference type="AlphaFoldDB" id="A0A843YVZ7"/>
<dbReference type="Proteomes" id="UP000451565">
    <property type="component" value="Unassembled WGS sequence"/>
</dbReference>
<dbReference type="InterPro" id="IPR050625">
    <property type="entry name" value="ParA/MinD_ATPase"/>
</dbReference>